<name>A0A2P6PCB0_ROSCH</name>
<keyword evidence="3" id="KW-1185">Reference proteome</keyword>
<gene>
    <name evidence="2" type="ORF">RchiOBHm_Chr7g0218581</name>
</gene>
<accession>A0A2P6PCB0</accession>
<evidence type="ECO:0000256" key="1">
    <source>
        <dbReference type="SAM" id="MobiDB-lite"/>
    </source>
</evidence>
<feature type="region of interest" description="Disordered" evidence="1">
    <location>
        <begin position="39"/>
        <end position="67"/>
    </location>
</feature>
<dbReference type="AlphaFoldDB" id="A0A2P6PCB0"/>
<reference evidence="2 3" key="1">
    <citation type="journal article" date="2018" name="Nat. Genet.">
        <title>The Rosa genome provides new insights in the design of modern roses.</title>
        <authorList>
            <person name="Bendahmane M."/>
        </authorList>
    </citation>
    <scope>NUCLEOTIDE SEQUENCE [LARGE SCALE GENOMIC DNA]</scope>
    <source>
        <strain evidence="3">cv. Old Blush</strain>
    </source>
</reference>
<protein>
    <submittedName>
        <fullName evidence="2">Uncharacterized protein</fullName>
    </submittedName>
</protein>
<dbReference type="Proteomes" id="UP000238479">
    <property type="component" value="Chromosome 7"/>
</dbReference>
<organism evidence="2 3">
    <name type="scientific">Rosa chinensis</name>
    <name type="common">China rose</name>
    <dbReference type="NCBI Taxonomy" id="74649"/>
    <lineage>
        <taxon>Eukaryota</taxon>
        <taxon>Viridiplantae</taxon>
        <taxon>Streptophyta</taxon>
        <taxon>Embryophyta</taxon>
        <taxon>Tracheophyta</taxon>
        <taxon>Spermatophyta</taxon>
        <taxon>Magnoliopsida</taxon>
        <taxon>eudicotyledons</taxon>
        <taxon>Gunneridae</taxon>
        <taxon>Pentapetalae</taxon>
        <taxon>rosids</taxon>
        <taxon>fabids</taxon>
        <taxon>Rosales</taxon>
        <taxon>Rosaceae</taxon>
        <taxon>Rosoideae</taxon>
        <taxon>Rosoideae incertae sedis</taxon>
        <taxon>Rosa</taxon>
    </lineage>
</organism>
<dbReference type="Gramene" id="PRQ19566">
    <property type="protein sequence ID" value="PRQ19566"/>
    <property type="gene ID" value="RchiOBHm_Chr7g0218581"/>
</dbReference>
<comment type="caution">
    <text evidence="2">The sequence shown here is derived from an EMBL/GenBank/DDBJ whole genome shotgun (WGS) entry which is preliminary data.</text>
</comment>
<proteinExistence type="predicted"/>
<evidence type="ECO:0000313" key="2">
    <source>
        <dbReference type="EMBL" id="PRQ19566.1"/>
    </source>
</evidence>
<dbReference type="EMBL" id="PDCK01000045">
    <property type="protein sequence ID" value="PRQ19566.1"/>
    <property type="molecule type" value="Genomic_DNA"/>
</dbReference>
<sequence>MTVKRSSDVSWCEHRKGRVTPGYHQGGGDPVLYVGEDRSEIRDSRRSSSRKVKDLEPPKSSHEVEVA</sequence>
<evidence type="ECO:0000313" key="3">
    <source>
        <dbReference type="Proteomes" id="UP000238479"/>
    </source>
</evidence>